<reference evidence="10 11" key="1">
    <citation type="submission" date="2018-11" db="EMBL/GenBank/DDBJ databases">
        <title>Sequencing the genomes of 1000 actinobacteria strains.</title>
        <authorList>
            <person name="Klenk H.-P."/>
        </authorList>
    </citation>
    <scope>NUCLEOTIDE SEQUENCE [LARGE SCALE GENOMIC DNA]</scope>
    <source>
        <strain evidence="10 11">DSM 14418</strain>
    </source>
</reference>
<evidence type="ECO:0000256" key="1">
    <source>
        <dbReference type="ARBA" id="ARBA00004141"/>
    </source>
</evidence>
<dbReference type="PANTHER" id="PTHR30576:SF10">
    <property type="entry name" value="SLL5057 PROTEIN"/>
    <property type="match status" value="1"/>
</dbReference>
<feature type="transmembrane region" description="Helical" evidence="8">
    <location>
        <begin position="423"/>
        <end position="444"/>
    </location>
</feature>
<evidence type="ECO:0000256" key="2">
    <source>
        <dbReference type="ARBA" id="ARBA00006464"/>
    </source>
</evidence>
<dbReference type="Pfam" id="PF02397">
    <property type="entry name" value="Bac_transf"/>
    <property type="match status" value="1"/>
</dbReference>
<dbReference type="OrthoDB" id="9808602at2"/>
<feature type="region of interest" description="Disordered" evidence="7">
    <location>
        <begin position="17"/>
        <end position="104"/>
    </location>
</feature>
<evidence type="ECO:0000256" key="6">
    <source>
        <dbReference type="ARBA" id="ARBA00023136"/>
    </source>
</evidence>
<evidence type="ECO:0000256" key="8">
    <source>
        <dbReference type="SAM" id="Phobius"/>
    </source>
</evidence>
<accession>A0A3N5A3K1</accession>
<comment type="caution">
    <text evidence="10">The sequence shown here is derived from an EMBL/GenBank/DDBJ whole genome shotgun (WGS) entry which is preliminary data.</text>
</comment>
<dbReference type="PANTHER" id="PTHR30576">
    <property type="entry name" value="COLANIC BIOSYNTHESIS UDP-GLUCOSE LIPID CARRIER TRANSFERASE"/>
    <property type="match status" value="1"/>
</dbReference>
<evidence type="ECO:0000256" key="5">
    <source>
        <dbReference type="ARBA" id="ARBA00022989"/>
    </source>
</evidence>
<evidence type="ECO:0000313" key="10">
    <source>
        <dbReference type="EMBL" id="RPF26381.1"/>
    </source>
</evidence>
<feature type="transmembrane region" description="Helical" evidence="8">
    <location>
        <begin position="252"/>
        <end position="272"/>
    </location>
</feature>
<organism evidence="10 11">
    <name type="scientific">Georgenia muralis</name>
    <dbReference type="NCBI Taxonomy" id="154117"/>
    <lineage>
        <taxon>Bacteria</taxon>
        <taxon>Bacillati</taxon>
        <taxon>Actinomycetota</taxon>
        <taxon>Actinomycetes</taxon>
        <taxon>Micrococcales</taxon>
        <taxon>Bogoriellaceae</taxon>
        <taxon>Georgenia</taxon>
    </lineage>
</organism>
<name>A0A3N5A3K1_9MICO</name>
<dbReference type="InterPro" id="IPR003362">
    <property type="entry name" value="Bact_transf"/>
</dbReference>
<keyword evidence="11" id="KW-1185">Reference proteome</keyword>
<comment type="subcellular location">
    <subcellularLocation>
        <location evidence="1">Membrane</location>
        <topology evidence="1">Multi-pass membrane protein</topology>
    </subcellularLocation>
</comment>
<evidence type="ECO:0000256" key="4">
    <source>
        <dbReference type="ARBA" id="ARBA00022692"/>
    </source>
</evidence>
<dbReference type="EMBL" id="RKRA01000001">
    <property type="protein sequence ID" value="RPF26381.1"/>
    <property type="molecule type" value="Genomic_DNA"/>
</dbReference>
<gene>
    <name evidence="10" type="ORF">EDD32_0820</name>
</gene>
<feature type="transmembrane region" description="Helical" evidence="8">
    <location>
        <begin position="151"/>
        <end position="168"/>
    </location>
</feature>
<dbReference type="Pfam" id="PF13727">
    <property type="entry name" value="CoA_binding_3"/>
    <property type="match status" value="1"/>
</dbReference>
<dbReference type="RefSeq" id="WP_123914857.1">
    <property type="nucleotide sequence ID" value="NZ_RKRA01000001.1"/>
</dbReference>
<dbReference type="GO" id="GO:0016780">
    <property type="term" value="F:phosphotransferase activity, for other substituted phosphate groups"/>
    <property type="evidence" value="ECO:0007669"/>
    <property type="project" value="TreeGrafter"/>
</dbReference>
<dbReference type="GO" id="GO:0016020">
    <property type="term" value="C:membrane"/>
    <property type="evidence" value="ECO:0007669"/>
    <property type="project" value="UniProtKB-SubCell"/>
</dbReference>
<comment type="similarity">
    <text evidence="2">Belongs to the bacterial sugar transferase family.</text>
</comment>
<feature type="compositionally biased region" description="Low complexity" evidence="7">
    <location>
        <begin position="58"/>
        <end position="83"/>
    </location>
</feature>
<keyword evidence="5 8" id="KW-1133">Transmembrane helix</keyword>
<dbReference type="Proteomes" id="UP000280726">
    <property type="component" value="Unassembled WGS sequence"/>
</dbReference>
<evidence type="ECO:0000313" key="11">
    <source>
        <dbReference type="Proteomes" id="UP000280726"/>
    </source>
</evidence>
<keyword evidence="6 8" id="KW-0472">Membrane</keyword>
<dbReference type="AlphaFoldDB" id="A0A3N5A3K1"/>
<dbReference type="NCBIfam" id="TIGR03025">
    <property type="entry name" value="EPS_sugtrans"/>
    <property type="match status" value="1"/>
</dbReference>
<feature type="domain" description="Bacterial sugar transferase" evidence="9">
    <location>
        <begin position="418"/>
        <end position="605"/>
    </location>
</feature>
<evidence type="ECO:0000256" key="7">
    <source>
        <dbReference type="SAM" id="MobiDB-lite"/>
    </source>
</evidence>
<evidence type="ECO:0000256" key="3">
    <source>
        <dbReference type="ARBA" id="ARBA00022679"/>
    </source>
</evidence>
<keyword evidence="4 8" id="KW-0812">Transmembrane</keyword>
<feature type="transmembrane region" description="Helical" evidence="8">
    <location>
        <begin position="188"/>
        <end position="206"/>
    </location>
</feature>
<feature type="transmembrane region" description="Helical" evidence="8">
    <location>
        <begin position="227"/>
        <end position="246"/>
    </location>
</feature>
<proteinExistence type="inferred from homology"/>
<sequence length="611" mass="65587">MTVRAREIVDLLAGESPARRRRHPSGLRLVQGSLLAPSPEPAAGTGRHRATVEEDVAAGRAPASPAVAGPVASPTAAGRLAGPPAGPVLEGPSVTAPVDEPQPAVVAPAPDAHVSLAPLTPGPQAGKGVAPSFPSPRDDGATPPWYGRYRAVLLVVDAAMVTLTLLAAQFARFGVRGAQGRVFVAGELFSYAVVGAAFAAVWMLALSANESRNRRVVGAGLEEYRKVVTGTFTAFGIVAIGSYLLQIELSRVYFAVAFPLGLVFVLLGRLALRIHLGARRRQGRHMTGVVVVGSRPEIRRALDELRRNPEAGYRAVAVSIVDAKDDADRHDGLPHVPRRNLRAFVDTPAVGAVVVAGGLPRMDIRLLAWELENTHVELMLVSQLTDVAGPRVHASPAHNLPMVHVDLPQYSGFNHLAKRALDVVVASLILTVMAPVLALVALAIKLEDGGPVIFRQLRVGQNGEMFTMHKLRSMALDAEERLAELRGHDDGNGVLFKMRHDPRVTRVGRFIRRFSLDEFPQFFDVLLGRMSVVGPRPPLPSEVEGYAGHVRRRLLTKPGITGLWQVSGRSDLSWEDGVRLDLAYVENWSVAGDLIIILKTAKAVISARGAY</sequence>
<protein>
    <submittedName>
        <fullName evidence="10">Undecaprenyl-phosphate galactose phosphotransferase WbaP/exopolysaccharide biosynthesis polyprenyl glycosylphosphotransferase</fullName>
    </submittedName>
</protein>
<keyword evidence="3 10" id="KW-0808">Transferase</keyword>
<dbReference type="InterPro" id="IPR017475">
    <property type="entry name" value="EPS_sugar_tfrase"/>
</dbReference>
<evidence type="ECO:0000259" key="9">
    <source>
        <dbReference type="Pfam" id="PF02397"/>
    </source>
</evidence>